<proteinExistence type="predicted"/>
<feature type="signal peptide" evidence="1">
    <location>
        <begin position="1"/>
        <end position="23"/>
    </location>
</feature>
<dbReference type="PATRIC" id="fig|224911.44.peg.4946"/>
<dbReference type="EnsemblBacteria" id="BAC50344">
    <property type="protein sequence ID" value="BAC50344"/>
    <property type="gene ID" value="BAC50344"/>
</dbReference>
<sequence length="133" mass="14326">MINIRNIQVLTVAIVMASSPASAIELTGAWASEADMCSQVFSKRGSHVAFTEMSELYGSGFIIEGNSIRGKSANCTIKSKKENAGSVEISAACATSIMNQDMKFVLKVIDDNNISRSFPDISDMSVKFTRCAM</sequence>
<dbReference type="GeneID" id="46492085"/>
<reference evidence="3" key="1">
    <citation type="journal article" date="2002" name="DNA Res.">
        <title>Complete genomic sequence of nitrogen-fixing symbiotic bacterium Bradyrhizobium japonicum USDA110.</title>
        <authorList>
            <person name="Kaneko T."/>
            <person name="Nakamura Y."/>
            <person name="Sato S."/>
            <person name="Minamisawa K."/>
            <person name="Uchiumi T."/>
            <person name="Sasamoto S."/>
            <person name="Watanabe A."/>
            <person name="Idesawa K."/>
            <person name="Iriguchi M."/>
            <person name="Kawashima K."/>
            <person name="Kohara M."/>
            <person name="Matsumoto M."/>
            <person name="Shimpo S."/>
            <person name="Tsuruoka H."/>
            <person name="Wada T."/>
            <person name="Yamada M."/>
            <person name="Tabata S."/>
        </authorList>
    </citation>
    <scope>NUCLEOTIDE SEQUENCE [LARGE SCALE GENOMIC DNA]</scope>
    <source>
        <strain evidence="3">JCM 10833 / BCRC 13528 / IAM 13628 / NBRC 14792 / USDA 110</strain>
    </source>
</reference>
<dbReference type="OrthoDB" id="8231111at2"/>
<dbReference type="Proteomes" id="UP000002526">
    <property type="component" value="Chromosome"/>
</dbReference>
<dbReference type="HOGENOM" id="CLU_1861345_0_0_5"/>
<name>Q89K39_BRADU</name>
<evidence type="ECO:0000256" key="1">
    <source>
        <dbReference type="SAM" id="SignalP"/>
    </source>
</evidence>
<keyword evidence="3" id="KW-1185">Reference proteome</keyword>
<dbReference type="eggNOG" id="ENOG5033AY5">
    <property type="taxonomic scope" value="Bacteria"/>
</dbReference>
<feature type="chain" id="PRO_5004302326" evidence="1">
    <location>
        <begin position="24"/>
        <end position="133"/>
    </location>
</feature>
<evidence type="ECO:0000313" key="3">
    <source>
        <dbReference type="Proteomes" id="UP000002526"/>
    </source>
</evidence>
<evidence type="ECO:0000313" key="2">
    <source>
        <dbReference type="EMBL" id="BAC50344.1"/>
    </source>
</evidence>
<accession>Q89K39</accession>
<organism evidence="2 3">
    <name type="scientific">Bradyrhizobium diazoefficiens (strain JCM 10833 / BCRC 13528 / IAM 13628 / NBRC 14792 / USDA 110)</name>
    <dbReference type="NCBI Taxonomy" id="224911"/>
    <lineage>
        <taxon>Bacteria</taxon>
        <taxon>Pseudomonadati</taxon>
        <taxon>Pseudomonadota</taxon>
        <taxon>Alphaproteobacteria</taxon>
        <taxon>Hyphomicrobiales</taxon>
        <taxon>Nitrobacteraceae</taxon>
        <taxon>Bradyrhizobium</taxon>
    </lineage>
</organism>
<dbReference type="AlphaFoldDB" id="Q89K39"/>
<dbReference type="RefSeq" id="WP_011087839.1">
    <property type="nucleotide sequence ID" value="NC_004463.1"/>
</dbReference>
<gene>
    <name evidence="2" type="ordered locus">bll5079</name>
</gene>
<keyword evidence="1" id="KW-0732">Signal</keyword>
<dbReference type="InParanoid" id="Q89K39"/>
<protein>
    <submittedName>
        <fullName evidence="2">Bll5079 protein</fullName>
    </submittedName>
</protein>
<dbReference type="KEGG" id="bja:bll5079"/>
<dbReference type="STRING" id="224911.AAV28_22760"/>
<dbReference type="EMBL" id="BA000040">
    <property type="protein sequence ID" value="BAC50344.1"/>
    <property type="molecule type" value="Genomic_DNA"/>
</dbReference>